<dbReference type="Proteomes" id="UP000030014">
    <property type="component" value="Unassembled WGS sequence"/>
</dbReference>
<sequence>MRVVIISGGEAPTYSLIKRELKEESYLIAADSGANVLFKYDIFPQLIIGDLDSINKTALNYYKNRNTSIIEYPPEKDYTDTEIAVDKAIKLGADEIVLLGCTGSRIDHLFGNIGMLLKCLKAGVLAYIKDENNTIILRDKSIKIKGERGMLFSLIPYGGDVDKLNIIGAKYPLRDYYLESGSPIGISNEFLEERVEINFEKGKLLIVYPRD</sequence>
<keyword evidence="3 7" id="KW-0418">Kinase</keyword>
<evidence type="ECO:0000256" key="1">
    <source>
        <dbReference type="ARBA" id="ARBA00022679"/>
    </source>
</evidence>
<dbReference type="SUPFAM" id="SSF63999">
    <property type="entry name" value="Thiamin pyrophosphokinase, catalytic domain"/>
    <property type="match status" value="1"/>
</dbReference>
<dbReference type="GO" id="GO:0004788">
    <property type="term" value="F:thiamine diphosphokinase activity"/>
    <property type="evidence" value="ECO:0007669"/>
    <property type="project" value="UniProtKB-UniRule"/>
</dbReference>
<dbReference type="GO" id="GO:0005524">
    <property type="term" value="F:ATP binding"/>
    <property type="evidence" value="ECO:0007669"/>
    <property type="project" value="UniProtKB-KW"/>
</dbReference>
<dbReference type="InterPro" id="IPR007373">
    <property type="entry name" value="Thiamin_PyroPKinase_B1-bd"/>
</dbReference>
<dbReference type="SUPFAM" id="SSF63862">
    <property type="entry name" value="Thiamin pyrophosphokinase, substrate-binding domain"/>
    <property type="match status" value="1"/>
</dbReference>
<dbReference type="InterPro" id="IPR006282">
    <property type="entry name" value="Thi_PPkinase"/>
</dbReference>
<dbReference type="GO" id="GO:0016301">
    <property type="term" value="F:kinase activity"/>
    <property type="evidence" value="ECO:0007669"/>
    <property type="project" value="UniProtKB-KW"/>
</dbReference>
<keyword evidence="4" id="KW-0067">ATP-binding</keyword>
<comment type="caution">
    <text evidence="7">The sequence shown here is derived from an EMBL/GenBank/DDBJ whole genome shotgun (WGS) entry which is preliminary data.</text>
</comment>
<dbReference type="EC" id="2.7.6.2" evidence="5"/>
<dbReference type="InterPro" id="IPR036371">
    <property type="entry name" value="TPK_B1-bd_sf"/>
</dbReference>
<protein>
    <recommendedName>
        <fullName evidence="5">Thiamine diphosphokinase</fullName>
        <ecNumber evidence="5">2.7.6.2</ecNumber>
    </recommendedName>
</protein>
<dbReference type="InterPro" id="IPR007371">
    <property type="entry name" value="TPK_catalytic"/>
</dbReference>
<evidence type="ECO:0000256" key="3">
    <source>
        <dbReference type="ARBA" id="ARBA00022777"/>
    </source>
</evidence>
<accession>A0A0A0IP95</accession>
<name>A0A0A0IP95_CLOBO</name>
<dbReference type="PANTHER" id="PTHR41299">
    <property type="entry name" value="THIAMINE PYROPHOSPHOKINASE"/>
    <property type="match status" value="1"/>
</dbReference>
<dbReference type="Gene3D" id="3.40.50.10240">
    <property type="entry name" value="Thiamin pyrophosphokinase, catalytic domain"/>
    <property type="match status" value="1"/>
</dbReference>
<reference evidence="7 8" key="1">
    <citation type="submission" date="2014-01" db="EMBL/GenBank/DDBJ databases">
        <title>Plasmidome dynamics in the species complex Clostridium novyi sensu lato converts strains of independent lineages into distinctly different pathogens.</title>
        <authorList>
            <person name="Skarin H."/>
            <person name="Segerman B."/>
        </authorList>
    </citation>
    <scope>NUCLEOTIDE SEQUENCE [LARGE SCALE GENOMIC DNA]</scope>
    <source>
        <strain evidence="7 8">DC5</strain>
    </source>
</reference>
<keyword evidence="1" id="KW-0808">Transferase</keyword>
<dbReference type="SMART" id="SM00983">
    <property type="entry name" value="TPK_B1_binding"/>
    <property type="match status" value="1"/>
</dbReference>
<dbReference type="CDD" id="cd07995">
    <property type="entry name" value="TPK"/>
    <property type="match status" value="1"/>
</dbReference>
<dbReference type="RefSeq" id="WP_039257917.1">
    <property type="nucleotide sequence ID" value="NZ_JDRY01000008.1"/>
</dbReference>
<dbReference type="AlphaFoldDB" id="A0A0A0IP95"/>
<dbReference type="InterPro" id="IPR053149">
    <property type="entry name" value="TPK"/>
</dbReference>
<evidence type="ECO:0000256" key="4">
    <source>
        <dbReference type="ARBA" id="ARBA00022840"/>
    </source>
</evidence>
<evidence type="ECO:0000313" key="7">
    <source>
        <dbReference type="EMBL" id="KGN01306.1"/>
    </source>
</evidence>
<dbReference type="EMBL" id="JDRY01000008">
    <property type="protein sequence ID" value="KGN01306.1"/>
    <property type="molecule type" value="Genomic_DNA"/>
</dbReference>
<dbReference type="GO" id="GO:0006772">
    <property type="term" value="P:thiamine metabolic process"/>
    <property type="evidence" value="ECO:0007669"/>
    <property type="project" value="UniProtKB-UniRule"/>
</dbReference>
<proteinExistence type="predicted"/>
<gene>
    <name evidence="7" type="ORF">Z955_01870</name>
</gene>
<dbReference type="NCBIfam" id="TIGR01378">
    <property type="entry name" value="thi_PPkinase"/>
    <property type="match status" value="1"/>
</dbReference>
<keyword evidence="2" id="KW-0547">Nucleotide-binding</keyword>
<dbReference type="GO" id="GO:0009229">
    <property type="term" value="P:thiamine diphosphate biosynthetic process"/>
    <property type="evidence" value="ECO:0007669"/>
    <property type="project" value="InterPro"/>
</dbReference>
<dbReference type="Pfam" id="PF04263">
    <property type="entry name" value="TPK_catalytic"/>
    <property type="match status" value="1"/>
</dbReference>
<dbReference type="GO" id="GO:0030975">
    <property type="term" value="F:thiamine binding"/>
    <property type="evidence" value="ECO:0007669"/>
    <property type="project" value="InterPro"/>
</dbReference>
<evidence type="ECO:0000256" key="2">
    <source>
        <dbReference type="ARBA" id="ARBA00022741"/>
    </source>
</evidence>
<evidence type="ECO:0000313" key="8">
    <source>
        <dbReference type="Proteomes" id="UP000030014"/>
    </source>
</evidence>
<feature type="domain" description="Thiamin pyrophosphokinase thiamin-binding" evidence="6">
    <location>
        <begin position="139"/>
        <end position="205"/>
    </location>
</feature>
<evidence type="ECO:0000256" key="5">
    <source>
        <dbReference type="NCBIfam" id="TIGR01378"/>
    </source>
</evidence>
<dbReference type="InterPro" id="IPR036759">
    <property type="entry name" value="TPK_catalytic_sf"/>
</dbReference>
<organism evidence="7 8">
    <name type="scientific">Clostridium botulinum C/D str. DC5</name>
    <dbReference type="NCBI Taxonomy" id="1443128"/>
    <lineage>
        <taxon>Bacteria</taxon>
        <taxon>Bacillati</taxon>
        <taxon>Bacillota</taxon>
        <taxon>Clostridia</taxon>
        <taxon>Eubacteriales</taxon>
        <taxon>Clostridiaceae</taxon>
        <taxon>Clostridium</taxon>
    </lineage>
</organism>
<evidence type="ECO:0000259" key="6">
    <source>
        <dbReference type="SMART" id="SM00983"/>
    </source>
</evidence>
<dbReference type="Pfam" id="PF04265">
    <property type="entry name" value="TPK_B1_binding"/>
    <property type="match status" value="1"/>
</dbReference>
<dbReference type="PANTHER" id="PTHR41299:SF1">
    <property type="entry name" value="THIAMINE PYROPHOSPHOKINASE"/>
    <property type="match status" value="1"/>
</dbReference>